<feature type="compositionally biased region" description="Gly residues" evidence="1">
    <location>
        <begin position="287"/>
        <end position="299"/>
    </location>
</feature>
<evidence type="ECO:0000313" key="2">
    <source>
        <dbReference type="EMBL" id="VEL09195.1"/>
    </source>
</evidence>
<protein>
    <submittedName>
        <fullName evidence="2">Uncharacterized protein</fullName>
    </submittedName>
</protein>
<feature type="region of interest" description="Disordered" evidence="1">
    <location>
        <begin position="345"/>
        <end position="403"/>
    </location>
</feature>
<feature type="compositionally biased region" description="Low complexity" evidence="1">
    <location>
        <begin position="134"/>
        <end position="148"/>
    </location>
</feature>
<feature type="compositionally biased region" description="Polar residues" evidence="1">
    <location>
        <begin position="181"/>
        <end position="223"/>
    </location>
</feature>
<reference evidence="2" key="1">
    <citation type="submission" date="2018-11" db="EMBL/GenBank/DDBJ databases">
        <authorList>
            <consortium name="Pathogen Informatics"/>
        </authorList>
    </citation>
    <scope>NUCLEOTIDE SEQUENCE</scope>
</reference>
<dbReference type="AlphaFoldDB" id="A0A448WDN7"/>
<dbReference type="EMBL" id="CAAALY010005721">
    <property type="protein sequence ID" value="VEL09195.1"/>
    <property type="molecule type" value="Genomic_DNA"/>
</dbReference>
<feature type="compositionally biased region" description="Low complexity" evidence="1">
    <location>
        <begin position="256"/>
        <end position="273"/>
    </location>
</feature>
<feature type="compositionally biased region" description="Basic residues" evidence="1">
    <location>
        <begin position="373"/>
        <end position="384"/>
    </location>
</feature>
<feature type="region of interest" description="Disordered" evidence="1">
    <location>
        <begin position="105"/>
        <end position="150"/>
    </location>
</feature>
<proteinExistence type="predicted"/>
<feature type="region of interest" description="Disordered" evidence="1">
    <location>
        <begin position="247"/>
        <end position="299"/>
    </location>
</feature>
<dbReference type="Proteomes" id="UP000784294">
    <property type="component" value="Unassembled WGS sequence"/>
</dbReference>
<name>A0A448WDN7_9PLAT</name>
<comment type="caution">
    <text evidence="2">The sequence shown here is derived from an EMBL/GenBank/DDBJ whole genome shotgun (WGS) entry which is preliminary data.</text>
</comment>
<evidence type="ECO:0000313" key="3">
    <source>
        <dbReference type="Proteomes" id="UP000784294"/>
    </source>
</evidence>
<accession>A0A448WDN7</accession>
<feature type="compositionally biased region" description="Low complexity" evidence="1">
    <location>
        <begin position="345"/>
        <end position="359"/>
    </location>
</feature>
<evidence type="ECO:0000256" key="1">
    <source>
        <dbReference type="SAM" id="MobiDB-lite"/>
    </source>
</evidence>
<feature type="compositionally biased region" description="Polar residues" evidence="1">
    <location>
        <begin position="105"/>
        <end position="128"/>
    </location>
</feature>
<gene>
    <name evidence="2" type="ORF">PXEA_LOCUS2635</name>
</gene>
<organism evidence="2 3">
    <name type="scientific">Protopolystoma xenopodis</name>
    <dbReference type="NCBI Taxonomy" id="117903"/>
    <lineage>
        <taxon>Eukaryota</taxon>
        <taxon>Metazoa</taxon>
        <taxon>Spiralia</taxon>
        <taxon>Lophotrochozoa</taxon>
        <taxon>Platyhelminthes</taxon>
        <taxon>Monogenea</taxon>
        <taxon>Polyopisthocotylea</taxon>
        <taxon>Polystomatidea</taxon>
        <taxon>Polystomatidae</taxon>
        <taxon>Protopolystoma</taxon>
    </lineage>
</organism>
<sequence length="460" mass="46838">MASSLQQTLNSHGFPAHLYSPAAAAAASMMMNAANGAAAAAAAAAVVVGSGVGGPGDLYSIADYSTSGCLAMPSSVVSATTEAAAVGAGDSEGLVDGMSLSGLATNSLPSSTPGLRSPSASGTNTSRGLTIGLASSSSSTASPSPSSTGQHITLATTQAIRHPTGPEELASGTALRCGGASPTSLLTGGSESRPLNFSGASNSQISLSANMFNNGNDRNSKGSGESGCPPSAMATLTSHSLQAAAAMAAYHHHQHQQQQSQHQFSFSGFSGAHRSQDTCSPVREAGGRNGGGGGEVAGGSGLPSLVAEASEQRCLSPSSMAAAAIMMTGHMHSIQSHPLYAHVQTQPNHQHPLQQQNGPHHAHPGAFGDQHRGSHRHTRHQHHNQAKEQQLEAQPPVGRSGTARQIEQNIQQSEAMPPPIDMIHHQDTQQAHASMHHSQLSLRSQHQLISMADSSPTSTA</sequence>
<keyword evidence="3" id="KW-1185">Reference proteome</keyword>
<feature type="region of interest" description="Disordered" evidence="1">
    <location>
        <begin position="181"/>
        <end position="233"/>
    </location>
</feature>